<dbReference type="Proteomes" id="UP001497516">
    <property type="component" value="Chromosome 9"/>
</dbReference>
<accession>A0AAV2GL23</accession>
<evidence type="ECO:0000313" key="2">
    <source>
        <dbReference type="EMBL" id="CAL1410932.1"/>
    </source>
</evidence>
<dbReference type="AlphaFoldDB" id="A0AAV2GL23"/>
<proteinExistence type="predicted"/>
<protein>
    <submittedName>
        <fullName evidence="2">Uncharacterized protein</fullName>
    </submittedName>
</protein>
<keyword evidence="3" id="KW-1185">Reference proteome</keyword>
<feature type="compositionally biased region" description="Basic and acidic residues" evidence="1">
    <location>
        <begin position="1"/>
        <end position="31"/>
    </location>
</feature>
<dbReference type="EMBL" id="OZ034822">
    <property type="protein sequence ID" value="CAL1410932.1"/>
    <property type="molecule type" value="Genomic_DNA"/>
</dbReference>
<gene>
    <name evidence="2" type="ORF">LTRI10_LOCUS50316</name>
</gene>
<sequence length="104" mass="10708">MAVGSDMRRRAARRVEADWRRRETRSARQLEAEGDGGVAGGGAARVDGELVKGGDGEGGRGCACARKGWGWLGGVGIGISRLGFQSHRLGVVLDFGEGVVLGGG</sequence>
<organism evidence="2 3">
    <name type="scientific">Linum trigynum</name>
    <dbReference type="NCBI Taxonomy" id="586398"/>
    <lineage>
        <taxon>Eukaryota</taxon>
        <taxon>Viridiplantae</taxon>
        <taxon>Streptophyta</taxon>
        <taxon>Embryophyta</taxon>
        <taxon>Tracheophyta</taxon>
        <taxon>Spermatophyta</taxon>
        <taxon>Magnoliopsida</taxon>
        <taxon>eudicotyledons</taxon>
        <taxon>Gunneridae</taxon>
        <taxon>Pentapetalae</taxon>
        <taxon>rosids</taxon>
        <taxon>fabids</taxon>
        <taxon>Malpighiales</taxon>
        <taxon>Linaceae</taxon>
        <taxon>Linum</taxon>
    </lineage>
</organism>
<evidence type="ECO:0000313" key="3">
    <source>
        <dbReference type="Proteomes" id="UP001497516"/>
    </source>
</evidence>
<feature type="region of interest" description="Disordered" evidence="1">
    <location>
        <begin position="1"/>
        <end position="43"/>
    </location>
</feature>
<name>A0AAV2GL23_9ROSI</name>
<reference evidence="2 3" key="1">
    <citation type="submission" date="2024-04" db="EMBL/GenBank/DDBJ databases">
        <authorList>
            <person name="Fracassetti M."/>
        </authorList>
    </citation>
    <scope>NUCLEOTIDE SEQUENCE [LARGE SCALE GENOMIC DNA]</scope>
</reference>
<evidence type="ECO:0000256" key="1">
    <source>
        <dbReference type="SAM" id="MobiDB-lite"/>
    </source>
</evidence>